<dbReference type="Proteomes" id="UP001517388">
    <property type="component" value="Unassembled WGS sequence"/>
</dbReference>
<keyword evidence="1" id="KW-0808">Transferase</keyword>
<name>A0ACC7S2F9_DOLFA</name>
<reference evidence="2" key="1">
    <citation type="journal article" date="2020" name="Toxins">
        <title>Phylogenomic Analysis of Secondary Metabolism in the Toxic Cyanobacterial Genera Anabaena, Dolichospermum and Aphanizomenon.</title>
        <authorList>
            <person name="Oesterholm J."/>
            <person name="Popin R.V."/>
            <person name="Fewer D.P."/>
            <person name="Sivonen K."/>
        </authorList>
    </citation>
    <scope>NUCLEOTIDE SEQUENCE [LARGE SCALE GENOMIC DNA]</scope>
    <source>
        <strain evidence="2">UHCC 0037</strain>
    </source>
</reference>
<accession>A0ACC7S2F9</accession>
<keyword evidence="1" id="KW-0489">Methyltransferase</keyword>
<sequence length="251" mass="27785">MLKRTVKSSIRAIGLDLHRLSPSQNPFFQLRQGLEKFSVDLVFDIGANTGQFATELRSIGYTGRIVSFEPLSDAHKKLNQEAARVSSWQVHPKIAIGDFDGEIEINVAGNSVSSSVLPMLEAHATAAVNSAYISTDKVAIARLDSIASNYLSGKENYFIKIDTQGFEWQVLDGAQETLANAQGVLCELSLVPLYEGQRLWLEMIERLNSQGFSLWAIQKGFTDPRDGRTLQIDAIFFRLNIFGITGTEEPT</sequence>
<gene>
    <name evidence="1" type="ORF">FJR39_04335</name>
</gene>
<evidence type="ECO:0000313" key="1">
    <source>
        <dbReference type="EMBL" id="MTJ42496.1"/>
    </source>
</evidence>
<evidence type="ECO:0000313" key="2">
    <source>
        <dbReference type="Proteomes" id="UP001517388"/>
    </source>
</evidence>
<proteinExistence type="predicted"/>
<keyword evidence="2" id="KW-1185">Reference proteome</keyword>
<dbReference type="EMBL" id="VILF01000001">
    <property type="protein sequence ID" value="MTJ42496.1"/>
    <property type="molecule type" value="Genomic_DNA"/>
</dbReference>
<comment type="caution">
    <text evidence="1">The sequence shown here is derived from an EMBL/GenBank/DDBJ whole genome shotgun (WGS) entry which is preliminary data.</text>
</comment>
<protein>
    <submittedName>
        <fullName evidence="1">FkbM family methyltransferase</fullName>
    </submittedName>
</protein>
<organism evidence="1 2">
    <name type="scientific">Dolichospermum flos-aquae UHCC 0037</name>
    <dbReference type="NCBI Taxonomy" id="2590026"/>
    <lineage>
        <taxon>Bacteria</taxon>
        <taxon>Bacillati</taxon>
        <taxon>Cyanobacteriota</taxon>
        <taxon>Cyanophyceae</taxon>
        <taxon>Nostocales</taxon>
        <taxon>Aphanizomenonaceae</taxon>
        <taxon>Dolichospermum</taxon>
    </lineage>
</organism>